<comment type="catalytic activity">
    <reaction evidence="3">
        <text>(2S)-lactyl-2-diphospho-5'-guanosine + 7,8-didemethyl-8-hydroxy-5-deazariboflavin = oxidized coenzyme F420-0 + GMP + H(+)</text>
        <dbReference type="Rhea" id="RHEA:63444"/>
        <dbReference type="ChEBI" id="CHEBI:15378"/>
        <dbReference type="ChEBI" id="CHEBI:58115"/>
        <dbReference type="ChEBI" id="CHEBI:59435"/>
        <dbReference type="ChEBI" id="CHEBI:59904"/>
        <dbReference type="ChEBI" id="CHEBI:59907"/>
        <dbReference type="EC" id="2.7.8.28"/>
    </reaction>
</comment>
<dbReference type="eggNOG" id="arCOG04395">
    <property type="taxonomic scope" value="Archaea"/>
</dbReference>
<reference evidence="5" key="1">
    <citation type="submission" date="2011-02" db="EMBL/GenBank/DDBJ databases">
        <title>Complete sequence of Methanobacterium sp. AL-21.</title>
        <authorList>
            <consortium name="US DOE Joint Genome Institute"/>
            <person name="Lucas S."/>
            <person name="Copeland A."/>
            <person name="Lapidus A."/>
            <person name="Cheng J.-F."/>
            <person name="Goodwin L."/>
            <person name="Pitluck S."/>
            <person name="Chertkov O."/>
            <person name="Detter J.C."/>
            <person name="Han C."/>
            <person name="Tapia R."/>
            <person name="Land M."/>
            <person name="Hauser L."/>
            <person name="Kyrpides N."/>
            <person name="Ivanova N."/>
            <person name="Mikhailova N."/>
            <person name="Pagani I."/>
            <person name="Cadillo-Quiroz H."/>
            <person name="Imachi H."/>
            <person name="Zinder S."/>
            <person name="Liu W."/>
            <person name="Woyke T."/>
        </authorList>
    </citation>
    <scope>NUCLEOTIDE SEQUENCE [LARGE SCALE GENOMIC DNA]</scope>
    <source>
        <strain evidence="5">AL-21</strain>
    </source>
</reference>
<evidence type="ECO:0000313" key="4">
    <source>
        <dbReference type="EMBL" id="ADZ10649.1"/>
    </source>
</evidence>
<dbReference type="PANTHER" id="PTHR43007:SF1">
    <property type="entry name" value="2-PHOSPHO-L-LACTATE TRANSFERASE"/>
    <property type="match status" value="1"/>
</dbReference>
<proteinExistence type="inferred from homology"/>
<dbReference type="GO" id="GO:0043743">
    <property type="term" value="F:LPPG:FO 2-phospho-L-lactate transferase activity"/>
    <property type="evidence" value="ECO:0007669"/>
    <property type="project" value="UniProtKB-EC"/>
</dbReference>
<comment type="cofactor">
    <cofactor evidence="3">
        <name>Mg(2+)</name>
        <dbReference type="ChEBI" id="CHEBI:18420"/>
    </cofactor>
</comment>
<dbReference type="InterPro" id="IPR010115">
    <property type="entry name" value="FbiA/CofD"/>
</dbReference>
<comment type="function">
    <text evidence="3">Catalyzes the transfer of the 2-phospholactate moiety from (2S)-lactyl-2-diphospho-5'-guanosine to 7,8-didemethyl-8-hydroxy-5-deazariboflavin (FO) with the formation of oxidized coenzyme F420-0 and GMP.</text>
</comment>
<dbReference type="Pfam" id="PF01933">
    <property type="entry name" value="CofD"/>
    <property type="match status" value="1"/>
</dbReference>
<evidence type="ECO:0000256" key="1">
    <source>
        <dbReference type="ARBA" id="ARBA00022679"/>
    </source>
</evidence>
<dbReference type="HOGENOM" id="CLU_055795_1_0_2"/>
<dbReference type="SUPFAM" id="SSF142338">
    <property type="entry name" value="CofD-like"/>
    <property type="match status" value="1"/>
</dbReference>
<gene>
    <name evidence="3" type="primary">cofD</name>
    <name evidence="4" type="ordered locus">Metbo_2436</name>
</gene>
<protein>
    <recommendedName>
        <fullName evidence="3">2-phospho-L-lactate transferase</fullName>
        <ecNumber evidence="3">2.7.8.28</ecNumber>
    </recommendedName>
    <alternativeName>
        <fullName evidence="3">EPPG:FO PEP transferase</fullName>
    </alternativeName>
</protein>
<dbReference type="EC" id="2.7.8.28" evidence="3"/>
<name>F0T6L5_METLA</name>
<feature type="binding site" evidence="3">
    <location>
        <position position="88"/>
    </location>
    <ligand>
        <name>7,8-didemethyl-8-hydroxy-5-deazariboflavin</name>
        <dbReference type="ChEBI" id="CHEBI:59904"/>
    </ligand>
</feature>
<organism evidence="4 5">
    <name type="scientific">Methanobacterium lacus (strain AL-21)</name>
    <dbReference type="NCBI Taxonomy" id="877455"/>
    <lineage>
        <taxon>Archaea</taxon>
        <taxon>Methanobacteriati</taxon>
        <taxon>Methanobacteriota</taxon>
        <taxon>Methanomada group</taxon>
        <taxon>Methanobacteria</taxon>
        <taxon>Methanobacteriales</taxon>
        <taxon>Methanobacteriaceae</taxon>
        <taxon>Methanobacterium</taxon>
    </lineage>
</organism>
<dbReference type="CDD" id="cd07186">
    <property type="entry name" value="CofD_like"/>
    <property type="match status" value="1"/>
</dbReference>
<comment type="similarity">
    <text evidence="3">Belongs to the CofD family.</text>
</comment>
<keyword evidence="1 3" id="KW-0808">Transferase</keyword>
<dbReference type="NCBIfam" id="TIGR01819">
    <property type="entry name" value="F420_cofD"/>
    <property type="match status" value="1"/>
</dbReference>
<comment type="pathway">
    <text evidence="3">Cofactor biosynthesis; coenzyme F420 biosynthesis.</text>
</comment>
<dbReference type="EMBL" id="CP002551">
    <property type="protein sequence ID" value="ADZ10649.1"/>
    <property type="molecule type" value="Genomic_DNA"/>
</dbReference>
<dbReference type="RefSeq" id="WP_013646000.1">
    <property type="nucleotide sequence ID" value="NC_015216.1"/>
</dbReference>
<evidence type="ECO:0000313" key="5">
    <source>
        <dbReference type="Proteomes" id="UP000007490"/>
    </source>
</evidence>
<dbReference type="Gene3D" id="3.40.50.10680">
    <property type="entry name" value="CofD-like domains"/>
    <property type="match status" value="1"/>
</dbReference>
<keyword evidence="5" id="KW-1185">Reference proteome</keyword>
<evidence type="ECO:0000256" key="2">
    <source>
        <dbReference type="ARBA" id="ARBA00022842"/>
    </source>
</evidence>
<accession>F0T6L5</accession>
<comment type="subunit">
    <text evidence="3">Homodimer.</text>
</comment>
<sequence>MITVLSGGTGTPKLLEGLVKVSDPKNLNIIVNTLENDYFSGVYVAADIDTVMYTLAGIINTETWYGIENDTFITHETLKEINCPETLRIGDKDRATKIQKTMLMEKYPLSTVVNIQKNALGIKSEIKPMSNDKSNITIVTDQGEMKFHEFLIEKQGKPHVKDIFYNQVEPSPGLIESIEESEMVILGPSNPITSLWPIISMKHVVKTLEKAYVVGISPIIGNSPVSGPAAKFMNALGHDVSCFGVAKMYSKFLDKFIIDLVDVDYKDQIERLIPEAVVTNTNMKNIGDKMMLAKISLGEII</sequence>
<dbReference type="UniPathway" id="UPA00071"/>
<dbReference type="HAMAP" id="MF_01257">
    <property type="entry name" value="CofD"/>
    <property type="match status" value="1"/>
</dbReference>
<dbReference type="InterPro" id="IPR002882">
    <property type="entry name" value="CofD"/>
</dbReference>
<dbReference type="AlphaFoldDB" id="F0T6L5"/>
<keyword evidence="2 3" id="KW-0460">Magnesium</keyword>
<dbReference type="Proteomes" id="UP000007490">
    <property type="component" value="Chromosome"/>
</dbReference>
<dbReference type="GeneID" id="10278908"/>
<dbReference type="Gene3D" id="1.10.8.240">
    <property type="entry name" value="CofD-like domain"/>
    <property type="match status" value="1"/>
</dbReference>
<evidence type="ECO:0000256" key="3">
    <source>
        <dbReference type="HAMAP-Rule" id="MF_01257"/>
    </source>
</evidence>
<reference evidence="4 5" key="2">
    <citation type="journal article" date="2014" name="Int. J. Syst. Evol. Microbiol.">
        <title>Methanobacterium paludis sp. nov. and a novel strain of Methanobacterium lacus isolated from northern peatlands.</title>
        <authorList>
            <person name="Cadillo-Quiroz H."/>
            <person name="Brauer S.L."/>
            <person name="Goodson N."/>
            <person name="Yavitt J.B."/>
            <person name="Zinder S.H."/>
        </authorList>
    </citation>
    <scope>NUCLEOTIDE SEQUENCE [LARGE SCALE GENOMIC DNA]</scope>
    <source>
        <strain evidence="4 5">AL-21</strain>
    </source>
</reference>
<dbReference type="KEGG" id="mel:Metbo_2436"/>
<dbReference type="PANTHER" id="PTHR43007">
    <property type="entry name" value="2-PHOSPHO-L-LACTATE TRANSFERASE"/>
    <property type="match status" value="1"/>
</dbReference>
<feature type="binding site" evidence="3">
    <location>
        <position position="49"/>
    </location>
    <ligand>
        <name>7,8-didemethyl-8-hydroxy-5-deazariboflavin</name>
        <dbReference type="ChEBI" id="CHEBI:59904"/>
    </ligand>
</feature>
<dbReference type="STRING" id="877455.Metbo_2436"/>
<dbReference type="OrthoDB" id="59563at2157"/>
<dbReference type="GO" id="GO:0052645">
    <property type="term" value="P:F420-0 metabolic process"/>
    <property type="evidence" value="ECO:0007669"/>
    <property type="project" value="UniProtKB-UniRule"/>
</dbReference>
<dbReference type="GO" id="GO:0000287">
    <property type="term" value="F:magnesium ion binding"/>
    <property type="evidence" value="ECO:0007669"/>
    <property type="project" value="InterPro"/>
</dbReference>
<dbReference type="InterPro" id="IPR038136">
    <property type="entry name" value="CofD-like_dom_sf"/>
</dbReference>